<dbReference type="RefSeq" id="XP_030994670.1">
    <property type="nucleotide sequence ID" value="XM_031141255.1"/>
</dbReference>
<dbReference type="GO" id="GO:0003677">
    <property type="term" value="F:DNA binding"/>
    <property type="evidence" value="ECO:0007669"/>
    <property type="project" value="UniProtKB-KW"/>
</dbReference>
<dbReference type="AlphaFoldDB" id="A0A507B6G3"/>
<feature type="region of interest" description="Disordered" evidence="7">
    <location>
        <begin position="32"/>
        <end position="62"/>
    </location>
</feature>
<dbReference type="InterPro" id="IPR051615">
    <property type="entry name" value="Transcr_Regulatory_Elem"/>
</dbReference>
<feature type="compositionally biased region" description="Polar residues" evidence="7">
    <location>
        <begin position="472"/>
        <end position="481"/>
    </location>
</feature>
<evidence type="ECO:0000256" key="3">
    <source>
        <dbReference type="ARBA" id="ARBA00023015"/>
    </source>
</evidence>
<organism evidence="9 10">
    <name type="scientific">Thyridium curvatum</name>
    <dbReference type="NCBI Taxonomy" id="1093900"/>
    <lineage>
        <taxon>Eukaryota</taxon>
        <taxon>Fungi</taxon>
        <taxon>Dikarya</taxon>
        <taxon>Ascomycota</taxon>
        <taxon>Pezizomycotina</taxon>
        <taxon>Sordariomycetes</taxon>
        <taxon>Sordariomycetidae</taxon>
        <taxon>Thyridiales</taxon>
        <taxon>Thyridiaceae</taxon>
        <taxon>Thyridium</taxon>
    </lineage>
</organism>
<reference evidence="9 10" key="1">
    <citation type="submission" date="2019-06" db="EMBL/GenBank/DDBJ databases">
        <title>Draft genome sequence of the filamentous fungus Phialemoniopsis curvata isolated from diesel fuel.</title>
        <authorList>
            <person name="Varaljay V.A."/>
            <person name="Lyon W.J."/>
            <person name="Crouch A.L."/>
            <person name="Drake C.E."/>
            <person name="Hollomon J.M."/>
            <person name="Nadeau L.J."/>
            <person name="Nunn H.S."/>
            <person name="Stevenson B.S."/>
            <person name="Bojanowski C.L."/>
            <person name="Crookes-Goodson W.J."/>
        </authorList>
    </citation>
    <scope>NUCLEOTIDE SEQUENCE [LARGE SCALE GENOMIC DNA]</scope>
    <source>
        <strain evidence="9 10">D216</strain>
    </source>
</reference>
<dbReference type="GO" id="GO:0008270">
    <property type="term" value="F:zinc ion binding"/>
    <property type="evidence" value="ECO:0007669"/>
    <property type="project" value="InterPro"/>
</dbReference>
<evidence type="ECO:0000256" key="2">
    <source>
        <dbReference type="ARBA" id="ARBA00022833"/>
    </source>
</evidence>
<sequence>MRRRRPVSKAYVAALEDRVAWMERKLGDFNTGVEQMRGPEDTELGEETMPHRHPNQSAVSSPEHEFLQTVAATSQPVERLQIDNTTGEVREYGPTSMFKHLNAPDGLHSNSSQFLPLSADTDIHNLEHSSGLEGIPSVFDDAMHREALQMFFTFFNPWCWWVDEREFRNDLGTIDISNTSSIVKRSLRTANYSPLLHLAVLAIGVMYLGNLSYPDRKSIADSLARKAVTMFEEEIESARLSSVVGMMLLGTHHAGHARQSLGYVYSGNGLRLTRILGLGIDASTWVERGLISLSTKRWRDRVYHTAFIQDKLWSTYVGRAPAPNLCHWRMPSPTIDAEEDARPWVIGLESTPSDAHPSCWIASTFTWTTKLARIIELILTNIYSTRRDAHSESGRNARYELSALLEKWNAELPDPLRVSPSMFRSGQGTTTVLPHVLTLNMMFHFAVILLNRPDYCDIATPRRPRSARDSESTTPSVTATERCNQAATKVLRLAQPSSLKGWAGHLHRISIKKRLYIPDLLQGHQLQRQARRLSKQARIDVQPADHQIAIAQHTVLLPDMEMGDARWMSPPVSGSTWNDDCISYTPNFFPIEDQSLLEMLLGNNGMAPDAWANHFNDAAGDAWPAGWAGNPSNTNRYRM</sequence>
<name>A0A507B6G3_9PEZI</name>
<dbReference type="PANTHER" id="PTHR31313:SF81">
    <property type="entry name" value="TY1 ENHANCER ACTIVATOR"/>
    <property type="match status" value="1"/>
</dbReference>
<dbReference type="SMART" id="SM00906">
    <property type="entry name" value="Fungal_trans"/>
    <property type="match status" value="1"/>
</dbReference>
<keyword evidence="4" id="KW-0238">DNA-binding</keyword>
<dbReference type="InParanoid" id="A0A507B6G3"/>
<dbReference type="EMBL" id="SKBQ01000038">
    <property type="protein sequence ID" value="TPX12959.1"/>
    <property type="molecule type" value="Genomic_DNA"/>
</dbReference>
<feature type="region of interest" description="Disordered" evidence="7">
    <location>
        <begin position="461"/>
        <end position="481"/>
    </location>
</feature>
<accession>A0A507B6G3</accession>
<protein>
    <recommendedName>
        <fullName evidence="8">Xylanolytic transcriptional activator regulatory domain-containing protein</fullName>
    </recommendedName>
</protein>
<keyword evidence="10" id="KW-1185">Reference proteome</keyword>
<keyword evidence="3" id="KW-0805">Transcription regulation</keyword>
<evidence type="ECO:0000256" key="7">
    <source>
        <dbReference type="SAM" id="MobiDB-lite"/>
    </source>
</evidence>
<evidence type="ECO:0000313" key="10">
    <source>
        <dbReference type="Proteomes" id="UP000319257"/>
    </source>
</evidence>
<keyword evidence="1" id="KW-0479">Metal-binding</keyword>
<dbReference type="CDD" id="cd12148">
    <property type="entry name" value="fungal_TF_MHR"/>
    <property type="match status" value="1"/>
</dbReference>
<evidence type="ECO:0000256" key="4">
    <source>
        <dbReference type="ARBA" id="ARBA00023125"/>
    </source>
</evidence>
<dbReference type="GO" id="GO:0006351">
    <property type="term" value="P:DNA-templated transcription"/>
    <property type="evidence" value="ECO:0007669"/>
    <property type="project" value="InterPro"/>
</dbReference>
<dbReference type="Pfam" id="PF04082">
    <property type="entry name" value="Fungal_trans"/>
    <property type="match status" value="1"/>
</dbReference>
<evidence type="ECO:0000256" key="1">
    <source>
        <dbReference type="ARBA" id="ARBA00022723"/>
    </source>
</evidence>
<keyword evidence="5" id="KW-0804">Transcription</keyword>
<dbReference type="InterPro" id="IPR007219">
    <property type="entry name" value="XnlR_reg_dom"/>
</dbReference>
<evidence type="ECO:0000256" key="5">
    <source>
        <dbReference type="ARBA" id="ARBA00023163"/>
    </source>
</evidence>
<dbReference type="PANTHER" id="PTHR31313">
    <property type="entry name" value="TY1 ENHANCER ACTIVATOR"/>
    <property type="match status" value="1"/>
</dbReference>
<evidence type="ECO:0000256" key="6">
    <source>
        <dbReference type="ARBA" id="ARBA00023242"/>
    </source>
</evidence>
<dbReference type="GeneID" id="41974051"/>
<evidence type="ECO:0000313" key="9">
    <source>
        <dbReference type="EMBL" id="TPX12959.1"/>
    </source>
</evidence>
<dbReference type="Proteomes" id="UP000319257">
    <property type="component" value="Unassembled WGS sequence"/>
</dbReference>
<dbReference type="STRING" id="1093900.A0A507B6G3"/>
<feature type="domain" description="Xylanolytic transcriptional activator regulatory" evidence="8">
    <location>
        <begin position="262"/>
        <end position="339"/>
    </location>
</feature>
<gene>
    <name evidence="9" type="ORF">E0L32_006604</name>
</gene>
<comment type="caution">
    <text evidence="9">The sequence shown here is derived from an EMBL/GenBank/DDBJ whole genome shotgun (WGS) entry which is preliminary data.</text>
</comment>
<keyword evidence="6" id="KW-0539">Nucleus</keyword>
<evidence type="ECO:0000259" key="8">
    <source>
        <dbReference type="SMART" id="SM00906"/>
    </source>
</evidence>
<keyword evidence="2" id="KW-0862">Zinc</keyword>
<proteinExistence type="predicted"/>
<dbReference type="OrthoDB" id="5239086at2759"/>